<dbReference type="PROSITE" id="PS50113">
    <property type="entry name" value="PAC"/>
    <property type="match status" value="1"/>
</dbReference>
<dbReference type="Gene3D" id="3.30.450.20">
    <property type="entry name" value="PAS domain"/>
    <property type="match status" value="1"/>
</dbReference>
<feature type="transmembrane region" description="Helical" evidence="13">
    <location>
        <begin position="6"/>
        <end position="25"/>
    </location>
</feature>
<keyword evidence="6 13" id="KW-0812">Transmembrane</keyword>
<dbReference type="Pfam" id="PF02518">
    <property type="entry name" value="HATPase_c"/>
    <property type="match status" value="1"/>
</dbReference>
<organism evidence="17 18">
    <name type="scientific">Natronoflexus pectinivorans</name>
    <dbReference type="NCBI Taxonomy" id="682526"/>
    <lineage>
        <taxon>Bacteria</taxon>
        <taxon>Pseudomonadati</taxon>
        <taxon>Bacteroidota</taxon>
        <taxon>Bacteroidia</taxon>
        <taxon>Marinilabiliales</taxon>
        <taxon>Marinilabiliaceae</taxon>
        <taxon>Natronoflexus</taxon>
    </lineage>
</organism>
<dbReference type="Gene3D" id="1.10.287.130">
    <property type="match status" value="1"/>
</dbReference>
<evidence type="ECO:0000256" key="10">
    <source>
        <dbReference type="ARBA" id="ARBA00022989"/>
    </source>
</evidence>
<dbReference type="NCBIfam" id="TIGR00229">
    <property type="entry name" value="sensory_box"/>
    <property type="match status" value="1"/>
</dbReference>
<dbReference type="CDD" id="cd00082">
    <property type="entry name" value="HisKA"/>
    <property type="match status" value="1"/>
</dbReference>
<evidence type="ECO:0000259" key="16">
    <source>
        <dbReference type="PROSITE" id="PS50113"/>
    </source>
</evidence>
<dbReference type="InterPro" id="IPR013655">
    <property type="entry name" value="PAS_fold_3"/>
</dbReference>
<evidence type="ECO:0000256" key="6">
    <source>
        <dbReference type="ARBA" id="ARBA00022692"/>
    </source>
</evidence>
<dbReference type="InterPro" id="IPR005467">
    <property type="entry name" value="His_kinase_dom"/>
</dbReference>
<dbReference type="SUPFAM" id="SSF55874">
    <property type="entry name" value="ATPase domain of HSP90 chaperone/DNA topoisomerase II/histidine kinase"/>
    <property type="match status" value="1"/>
</dbReference>
<feature type="domain" description="PAC" evidence="16">
    <location>
        <begin position="481"/>
        <end position="534"/>
    </location>
</feature>
<dbReference type="InterPro" id="IPR000700">
    <property type="entry name" value="PAS-assoc_C"/>
</dbReference>
<dbReference type="FunFam" id="1.10.287.130:FF:000004">
    <property type="entry name" value="Ethylene receptor 1"/>
    <property type="match status" value="1"/>
</dbReference>
<dbReference type="EMBL" id="SLWK01000009">
    <property type="protein sequence ID" value="TCO07314.1"/>
    <property type="molecule type" value="Genomic_DNA"/>
</dbReference>
<dbReference type="InterPro" id="IPR004358">
    <property type="entry name" value="Sig_transdc_His_kin-like_C"/>
</dbReference>
<evidence type="ECO:0000259" key="15">
    <source>
        <dbReference type="PROSITE" id="PS50112"/>
    </source>
</evidence>
<dbReference type="GO" id="GO:0016020">
    <property type="term" value="C:membrane"/>
    <property type="evidence" value="ECO:0007669"/>
    <property type="project" value="UniProtKB-SubCell"/>
</dbReference>
<dbReference type="InterPro" id="IPR036890">
    <property type="entry name" value="HATPase_C_sf"/>
</dbReference>
<keyword evidence="4" id="KW-0597">Phosphoprotein</keyword>
<dbReference type="SMART" id="SM00387">
    <property type="entry name" value="HATPase_c"/>
    <property type="match status" value="1"/>
</dbReference>
<dbReference type="InterPro" id="IPR035965">
    <property type="entry name" value="PAS-like_dom_sf"/>
</dbReference>
<feature type="transmembrane region" description="Helical" evidence="13">
    <location>
        <begin position="370"/>
        <end position="391"/>
    </location>
</feature>
<dbReference type="SUPFAM" id="SSF55785">
    <property type="entry name" value="PYP-like sensor domain (PAS domain)"/>
    <property type="match status" value="1"/>
</dbReference>
<keyword evidence="18" id="KW-1185">Reference proteome</keyword>
<keyword evidence="5" id="KW-0808">Transferase</keyword>
<evidence type="ECO:0000256" key="5">
    <source>
        <dbReference type="ARBA" id="ARBA00022679"/>
    </source>
</evidence>
<dbReference type="InterPro" id="IPR003594">
    <property type="entry name" value="HATPase_dom"/>
</dbReference>
<dbReference type="FunFam" id="3.30.565.10:FF:000010">
    <property type="entry name" value="Sensor histidine kinase RcsC"/>
    <property type="match status" value="1"/>
</dbReference>
<comment type="subcellular location">
    <subcellularLocation>
        <location evidence="2">Membrane</location>
    </subcellularLocation>
</comment>
<evidence type="ECO:0000256" key="2">
    <source>
        <dbReference type="ARBA" id="ARBA00004370"/>
    </source>
</evidence>
<dbReference type="SUPFAM" id="SSF47384">
    <property type="entry name" value="Homodimeric domain of signal transducing histidine kinase"/>
    <property type="match status" value="1"/>
</dbReference>
<keyword evidence="10 13" id="KW-1133">Transmembrane helix</keyword>
<protein>
    <recommendedName>
        <fullName evidence="3">histidine kinase</fullName>
        <ecNumber evidence="3">2.7.13.3</ecNumber>
    </recommendedName>
</protein>
<evidence type="ECO:0000256" key="7">
    <source>
        <dbReference type="ARBA" id="ARBA00022741"/>
    </source>
</evidence>
<evidence type="ECO:0000256" key="13">
    <source>
        <dbReference type="SAM" id="Phobius"/>
    </source>
</evidence>
<evidence type="ECO:0000256" key="1">
    <source>
        <dbReference type="ARBA" id="ARBA00000085"/>
    </source>
</evidence>
<dbReference type="GO" id="GO:0005524">
    <property type="term" value="F:ATP binding"/>
    <property type="evidence" value="ECO:0007669"/>
    <property type="project" value="UniProtKB-KW"/>
</dbReference>
<reference evidence="17 18" key="1">
    <citation type="submission" date="2019-03" db="EMBL/GenBank/DDBJ databases">
        <title>Genomic Encyclopedia of Type Strains, Phase IV (KMG-IV): sequencing the most valuable type-strain genomes for metagenomic binning, comparative biology and taxonomic classification.</title>
        <authorList>
            <person name="Goeker M."/>
        </authorList>
    </citation>
    <scope>NUCLEOTIDE SEQUENCE [LARGE SCALE GENOMIC DNA]</scope>
    <source>
        <strain evidence="17 18">DSM 24179</strain>
    </source>
</reference>
<keyword evidence="8" id="KW-0418">Kinase</keyword>
<dbReference type="EC" id="2.7.13.3" evidence="3"/>
<dbReference type="InterPro" id="IPR003661">
    <property type="entry name" value="HisK_dim/P_dom"/>
</dbReference>
<dbReference type="CDD" id="cd00130">
    <property type="entry name" value="PAS"/>
    <property type="match status" value="1"/>
</dbReference>
<evidence type="ECO:0000313" key="18">
    <source>
        <dbReference type="Proteomes" id="UP000295221"/>
    </source>
</evidence>
<feature type="domain" description="PAS" evidence="15">
    <location>
        <begin position="404"/>
        <end position="477"/>
    </location>
</feature>
<evidence type="ECO:0000256" key="9">
    <source>
        <dbReference type="ARBA" id="ARBA00022840"/>
    </source>
</evidence>
<dbReference type="Pfam" id="PF08447">
    <property type="entry name" value="PAS_3"/>
    <property type="match status" value="1"/>
</dbReference>
<keyword evidence="9" id="KW-0067">ATP-binding</keyword>
<dbReference type="AlphaFoldDB" id="A0A4R2GGG3"/>
<dbReference type="Proteomes" id="UP000295221">
    <property type="component" value="Unassembled WGS sequence"/>
</dbReference>
<dbReference type="PANTHER" id="PTHR43711">
    <property type="entry name" value="TWO-COMPONENT HISTIDINE KINASE"/>
    <property type="match status" value="1"/>
</dbReference>
<dbReference type="Gene3D" id="3.30.565.10">
    <property type="entry name" value="Histidine kinase-like ATPase, C-terminal domain"/>
    <property type="match status" value="1"/>
</dbReference>
<evidence type="ECO:0000256" key="3">
    <source>
        <dbReference type="ARBA" id="ARBA00012438"/>
    </source>
</evidence>
<dbReference type="CDD" id="cd16922">
    <property type="entry name" value="HATPase_EvgS-ArcB-TorS-like"/>
    <property type="match status" value="1"/>
</dbReference>
<dbReference type="InterPro" id="IPR000014">
    <property type="entry name" value="PAS"/>
</dbReference>
<proteinExistence type="predicted"/>
<dbReference type="PRINTS" id="PR00344">
    <property type="entry name" value="BCTRLSENSOR"/>
</dbReference>
<dbReference type="Pfam" id="PF00512">
    <property type="entry name" value="HisKA"/>
    <property type="match status" value="1"/>
</dbReference>
<comment type="caution">
    <text evidence="17">The sequence shown here is derived from an EMBL/GenBank/DDBJ whole genome shotgun (WGS) entry which is preliminary data.</text>
</comment>
<evidence type="ECO:0000259" key="14">
    <source>
        <dbReference type="PROSITE" id="PS50109"/>
    </source>
</evidence>
<comment type="catalytic activity">
    <reaction evidence="1">
        <text>ATP + protein L-histidine = ADP + protein N-phospho-L-histidine.</text>
        <dbReference type="EC" id="2.7.13.3"/>
    </reaction>
</comment>
<evidence type="ECO:0000256" key="4">
    <source>
        <dbReference type="ARBA" id="ARBA00022553"/>
    </source>
</evidence>
<evidence type="ECO:0000256" key="8">
    <source>
        <dbReference type="ARBA" id="ARBA00022777"/>
    </source>
</evidence>
<keyword evidence="7" id="KW-0547">Nucleotide-binding</keyword>
<gene>
    <name evidence="17" type="ORF">EV194_109133</name>
</gene>
<name>A0A4R2GGG3_9BACT</name>
<dbReference type="PROSITE" id="PS50112">
    <property type="entry name" value="PAS"/>
    <property type="match status" value="1"/>
</dbReference>
<keyword evidence="11" id="KW-0902">Two-component regulatory system</keyword>
<evidence type="ECO:0000256" key="12">
    <source>
        <dbReference type="ARBA" id="ARBA00023136"/>
    </source>
</evidence>
<dbReference type="PANTHER" id="PTHR43711:SF31">
    <property type="entry name" value="HISTIDINE KINASE"/>
    <property type="match status" value="1"/>
</dbReference>
<sequence length="781" mass="90117">MIKLNLYQITLATFLILKISYNLCVNYHDFMIQRIHLLTMMLFLFAEITGNERHDKLTDVIIINSYHTTFKWTQDLTNAIIKELPEKDNYRLFVEYMDTKKFHTQPQLEAFKDYMFEKYKGIDVQGIICSDNHAMEFILKYGDELFGKVPVVFCGVNNIRDFNIDTTRYRGVAEDIDIRTTLRIIETVQPNLEELIVISDSTLSGLLFSDQFKSALEPDFLHLNYEIIYATTPLQLKNQLSAFPEENRAIYLLSLYLDRDGSSRDIILEADFIRESLDVPVYGNWDFLFGNFIVGGSVINGTDQGIEAGKAMRKILTGKADQVPFLKETPQHIIFDYIQLKRYDLIIPQKSNISFINRPENLFRKHQRTIIIGGSILIFLVTAILILLHILNQKRIIEKRLRKSENRLELALEGSYTGLWDIDFENKTIYLNKRLSRFLGYVDKIETDFNIKMVRNLFHPEDIDQIREAFIMHVNGTNRGFHGEFRLKTDDGEYGWHSVHGRVTEFNDANRPVRMVGILTDINFQKEFENELHKARNRALESDRLKSAFLANMSHEIRTPMNAIIGFSDIILKEKMSSKEAEKYLKMILKSGESLLNLINDIIDISKIESGQIQIKPETFDLHTLLQNIEMVAKTLITSKKKNIAFVVKKGNTKKNFFIESDPHRIEQVIYNLINNAIKFTNSGSIELAYFINNDRQIEFSVTDTGVGIALEDQSVIFERFRQAENGDHHTAGTGLGLAISKSLVELIGGEIFVESEPKKGSCFRFVIPCRVKSQLSGIHF</sequence>
<evidence type="ECO:0000256" key="11">
    <source>
        <dbReference type="ARBA" id="ARBA00023012"/>
    </source>
</evidence>
<dbReference type="GO" id="GO:0000155">
    <property type="term" value="F:phosphorelay sensor kinase activity"/>
    <property type="evidence" value="ECO:0007669"/>
    <property type="project" value="InterPro"/>
</dbReference>
<dbReference type="InterPro" id="IPR036097">
    <property type="entry name" value="HisK_dim/P_sf"/>
</dbReference>
<keyword evidence="12 13" id="KW-0472">Membrane</keyword>
<feature type="domain" description="Histidine kinase" evidence="14">
    <location>
        <begin position="552"/>
        <end position="772"/>
    </location>
</feature>
<dbReference type="SMART" id="SM00388">
    <property type="entry name" value="HisKA"/>
    <property type="match status" value="1"/>
</dbReference>
<evidence type="ECO:0000313" key="17">
    <source>
        <dbReference type="EMBL" id="TCO07314.1"/>
    </source>
</evidence>
<accession>A0A4R2GGG3</accession>
<dbReference type="PROSITE" id="PS50109">
    <property type="entry name" value="HIS_KIN"/>
    <property type="match status" value="1"/>
</dbReference>
<dbReference type="SMART" id="SM00091">
    <property type="entry name" value="PAS"/>
    <property type="match status" value="1"/>
</dbReference>
<dbReference type="InterPro" id="IPR050736">
    <property type="entry name" value="Sensor_HK_Regulatory"/>
</dbReference>